<organism evidence="3">
    <name type="scientific">Hymenolepis diminuta</name>
    <name type="common">Rat tapeworm</name>
    <dbReference type="NCBI Taxonomy" id="6216"/>
    <lineage>
        <taxon>Eukaryota</taxon>
        <taxon>Metazoa</taxon>
        <taxon>Spiralia</taxon>
        <taxon>Lophotrochozoa</taxon>
        <taxon>Platyhelminthes</taxon>
        <taxon>Cestoda</taxon>
        <taxon>Eucestoda</taxon>
        <taxon>Cyclophyllidea</taxon>
        <taxon>Hymenolepididae</taxon>
        <taxon>Hymenolepis</taxon>
    </lineage>
</organism>
<gene>
    <name evidence="1" type="ORF">HDID_LOCUS11241</name>
</gene>
<dbReference type="STRING" id="6216.A0A0R3SZP8"/>
<dbReference type="EMBL" id="UYSG01013121">
    <property type="protein sequence ID" value="VDL65193.1"/>
    <property type="molecule type" value="Genomic_DNA"/>
</dbReference>
<reference evidence="1 2" key="2">
    <citation type="submission" date="2018-11" db="EMBL/GenBank/DDBJ databases">
        <authorList>
            <consortium name="Pathogen Informatics"/>
        </authorList>
    </citation>
    <scope>NUCLEOTIDE SEQUENCE [LARGE SCALE GENOMIC DNA]</scope>
</reference>
<proteinExistence type="predicted"/>
<dbReference type="Proteomes" id="UP000274504">
    <property type="component" value="Unassembled WGS sequence"/>
</dbReference>
<dbReference type="WBParaSite" id="HDID_0001124401-mRNA-1">
    <property type="protein sequence ID" value="HDID_0001124401-mRNA-1"/>
    <property type="gene ID" value="HDID_0001124401"/>
</dbReference>
<protein>
    <submittedName>
        <fullName evidence="1 3">Uncharacterized protein</fullName>
    </submittedName>
</protein>
<dbReference type="AlphaFoldDB" id="A0A0R3SZP8"/>
<sequence length="169" mass="18486">MRRFQKLHINRQNSEAPTTFLEEVAYCPMSRLALNDPAPSASPDHSVLAALEDFLSSSCNQHSVDLVPHVPHPTPPPLRMQQPLASSASSFRERVVVEQQIRPLSPSLQVQCKRSAQDDEVGLDMGLSEISLVGGKTHLQQVNGSAPLMPPPVKNGRLFEQRVGGVYCG</sequence>
<evidence type="ECO:0000313" key="3">
    <source>
        <dbReference type="WBParaSite" id="HDID_0001124401-mRNA-1"/>
    </source>
</evidence>
<accession>A0A0R3SZP8</accession>
<evidence type="ECO:0000313" key="2">
    <source>
        <dbReference type="Proteomes" id="UP000274504"/>
    </source>
</evidence>
<name>A0A0R3SZP8_HYMDI</name>
<evidence type="ECO:0000313" key="1">
    <source>
        <dbReference type="EMBL" id="VDL65193.1"/>
    </source>
</evidence>
<reference evidence="3" key="1">
    <citation type="submission" date="2017-02" db="UniProtKB">
        <authorList>
            <consortium name="WormBaseParasite"/>
        </authorList>
    </citation>
    <scope>IDENTIFICATION</scope>
</reference>